<evidence type="ECO:0000313" key="2">
    <source>
        <dbReference type="Proteomes" id="UP000182259"/>
    </source>
</evidence>
<dbReference type="AlphaFoldDB" id="A0A1L0FUV1"/>
<organism evidence="1 2">
    <name type="scientific">Sungouiella intermedia</name>
    <dbReference type="NCBI Taxonomy" id="45354"/>
    <lineage>
        <taxon>Eukaryota</taxon>
        <taxon>Fungi</taxon>
        <taxon>Dikarya</taxon>
        <taxon>Ascomycota</taxon>
        <taxon>Saccharomycotina</taxon>
        <taxon>Pichiomycetes</taxon>
        <taxon>Metschnikowiaceae</taxon>
        <taxon>Sungouiella</taxon>
    </lineage>
</organism>
<reference evidence="2" key="1">
    <citation type="submission" date="2016-10" db="EMBL/GenBank/DDBJ databases">
        <authorList>
            <person name="Geijer C."/>
            <person name="Jareborg N."/>
            <person name="Dainat J."/>
        </authorList>
    </citation>
    <scope>NUCLEOTIDE SEQUENCE [LARGE SCALE GENOMIC DNA]</scope>
    <source>
        <strain evidence="2">PYCC 4715</strain>
    </source>
</reference>
<protein>
    <submittedName>
        <fullName evidence="1">CIC11C00000000201</fullName>
    </submittedName>
</protein>
<gene>
    <name evidence="1" type="ORF">SAMEA4029009_CIC11G00000000201</name>
</gene>
<accession>A0A1L0FUV1</accession>
<evidence type="ECO:0000313" key="1">
    <source>
        <dbReference type="EMBL" id="SGZ48226.1"/>
    </source>
</evidence>
<dbReference type="Proteomes" id="UP000182259">
    <property type="component" value="Chromosome I"/>
</dbReference>
<proteinExistence type="predicted"/>
<name>A0A1L0FUV1_9ASCO</name>
<dbReference type="EMBL" id="LT635764">
    <property type="protein sequence ID" value="SGZ48226.1"/>
    <property type="molecule type" value="Genomic_DNA"/>
</dbReference>
<sequence length="383" mass="44369">MRRYSQKNDAIHLADALGLLSPRRNVKPPPKKLTTQPYRPLIFTNLSKGPVAEHYNEIKKDLLADYKIPMVDHSRQMDTLLKDLRAVNEISHRNVLQKNLYNHVKTLQNEDELIELTNLSFYQNRLTMPLFTRFIMNKNLTDLSRLPFNVQNIDKAVLARNGWTDVNFAELKVLLMKKYHDLNKPLLIVKLLKDNFDSEFLPFIRLRQFSPFYERIVWKFYFDYISQNEAEYIKSLDNVRSSFMIWEASSAKCSEIAQVMLAHHEPSGLQRLFLQLCSSNAVEKVVKSDLSEGRSLLLSSLKKTSVKFKIYDIKTTATESVANRALSYSLIHAIENVVNGHFGNWHQDVQLAAIMDQLKHCRADMVHQGVPQPDTENMGVFTN</sequence>